<dbReference type="InterPro" id="IPR011701">
    <property type="entry name" value="MFS"/>
</dbReference>
<dbReference type="PANTHER" id="PTHR23508">
    <property type="entry name" value="CARBOXYLIC ACID TRANSPORTER PROTEIN HOMOLOG"/>
    <property type="match status" value="1"/>
</dbReference>
<evidence type="ECO:0000256" key="1">
    <source>
        <dbReference type="ARBA" id="ARBA00004141"/>
    </source>
</evidence>
<feature type="transmembrane region" description="Helical" evidence="5">
    <location>
        <begin position="96"/>
        <end position="116"/>
    </location>
</feature>
<feature type="transmembrane region" description="Helical" evidence="5">
    <location>
        <begin position="387"/>
        <end position="409"/>
    </location>
</feature>
<dbReference type="AlphaFoldDB" id="A0A401UD59"/>
<protein>
    <submittedName>
        <fullName evidence="7">MFS transporter</fullName>
    </submittedName>
</protein>
<dbReference type="PANTHER" id="PTHR23508:SF10">
    <property type="entry name" value="CARBOXYLIC ACID TRANSPORTER PROTEIN HOMOLOG"/>
    <property type="match status" value="1"/>
</dbReference>
<evidence type="ECO:0000256" key="2">
    <source>
        <dbReference type="ARBA" id="ARBA00022692"/>
    </source>
</evidence>
<feature type="transmembrane region" description="Helical" evidence="5">
    <location>
        <begin position="359"/>
        <end position="381"/>
    </location>
</feature>
<feature type="transmembrane region" description="Helical" evidence="5">
    <location>
        <begin position="21"/>
        <end position="38"/>
    </location>
</feature>
<evidence type="ECO:0000313" key="8">
    <source>
        <dbReference type="Proteomes" id="UP000288227"/>
    </source>
</evidence>
<keyword evidence="2 5" id="KW-0812">Transmembrane</keyword>
<feature type="transmembrane region" description="Helical" evidence="5">
    <location>
        <begin position="233"/>
        <end position="254"/>
    </location>
</feature>
<evidence type="ECO:0000256" key="3">
    <source>
        <dbReference type="ARBA" id="ARBA00022989"/>
    </source>
</evidence>
<dbReference type="EMBL" id="BHXQ01000005">
    <property type="protein sequence ID" value="GCC52826.1"/>
    <property type="molecule type" value="Genomic_DNA"/>
</dbReference>
<evidence type="ECO:0000256" key="5">
    <source>
        <dbReference type="SAM" id="Phobius"/>
    </source>
</evidence>
<feature type="transmembrane region" description="Helical" evidence="5">
    <location>
        <begin position="260"/>
        <end position="280"/>
    </location>
</feature>
<dbReference type="GO" id="GO:0046943">
    <property type="term" value="F:carboxylic acid transmembrane transporter activity"/>
    <property type="evidence" value="ECO:0007669"/>
    <property type="project" value="TreeGrafter"/>
</dbReference>
<comment type="subcellular location">
    <subcellularLocation>
        <location evidence="1">Membrane</location>
        <topology evidence="1">Multi-pass membrane protein</topology>
    </subcellularLocation>
</comment>
<dbReference type="Pfam" id="PF07690">
    <property type="entry name" value="MFS_1"/>
    <property type="match status" value="1"/>
</dbReference>
<keyword evidence="8" id="KW-1185">Reference proteome</keyword>
<feature type="transmembrane region" description="Helical" evidence="5">
    <location>
        <begin position="70"/>
        <end position="89"/>
    </location>
</feature>
<evidence type="ECO:0000313" key="7">
    <source>
        <dbReference type="EMBL" id="GCC52826.1"/>
    </source>
</evidence>
<name>A0A401UD59_9BACT</name>
<keyword evidence="3 5" id="KW-1133">Transmembrane helix</keyword>
<organism evidence="7 8">
    <name type="scientific">Chryseotalea sanaruensis</name>
    <dbReference type="NCBI Taxonomy" id="2482724"/>
    <lineage>
        <taxon>Bacteria</taxon>
        <taxon>Pseudomonadati</taxon>
        <taxon>Bacteroidota</taxon>
        <taxon>Cytophagia</taxon>
        <taxon>Cytophagales</taxon>
        <taxon>Chryseotaleaceae</taxon>
        <taxon>Chryseotalea</taxon>
    </lineage>
</organism>
<dbReference type="GO" id="GO:0005886">
    <property type="term" value="C:plasma membrane"/>
    <property type="evidence" value="ECO:0007669"/>
    <property type="project" value="TreeGrafter"/>
</dbReference>
<feature type="transmembrane region" description="Helical" evidence="5">
    <location>
        <begin position="324"/>
        <end position="347"/>
    </location>
</feature>
<reference evidence="7 8" key="1">
    <citation type="submission" date="2018-11" db="EMBL/GenBank/DDBJ databases">
        <title>Chryseotalea sanarue gen. nov., sp., nov., a member of the family Cytophagaceae, isolated from a brackish lake in Hamamatsu Japan.</title>
        <authorList>
            <person name="Maejima Y."/>
            <person name="Iino T."/>
            <person name="Muraguchi Y."/>
            <person name="Fukuda K."/>
            <person name="Ohkuma M."/>
            <person name="Moriuchi R."/>
            <person name="Dohra H."/>
            <person name="Kimbara K."/>
            <person name="Shintani M."/>
        </authorList>
    </citation>
    <scope>NUCLEOTIDE SEQUENCE [LARGE SCALE GENOMIC DNA]</scope>
    <source>
        <strain evidence="7 8">Ys</strain>
    </source>
</reference>
<feature type="transmembrane region" description="Helical" evidence="5">
    <location>
        <begin position="122"/>
        <end position="143"/>
    </location>
</feature>
<accession>A0A401UD59</accession>
<feature type="transmembrane region" description="Helical" evidence="5">
    <location>
        <begin position="181"/>
        <end position="201"/>
    </location>
</feature>
<keyword evidence="4 5" id="KW-0472">Membrane</keyword>
<dbReference type="PROSITE" id="PS50850">
    <property type="entry name" value="MFS"/>
    <property type="match status" value="1"/>
</dbReference>
<evidence type="ECO:0000256" key="4">
    <source>
        <dbReference type="ARBA" id="ARBA00023136"/>
    </source>
</evidence>
<feature type="transmembrane region" description="Helical" evidence="5">
    <location>
        <begin position="301"/>
        <end position="318"/>
    </location>
</feature>
<dbReference type="Proteomes" id="UP000288227">
    <property type="component" value="Unassembled WGS sequence"/>
</dbReference>
<comment type="caution">
    <text evidence="7">The sequence shown here is derived from an EMBL/GenBank/DDBJ whole genome shotgun (WGS) entry which is preliminary data.</text>
</comment>
<dbReference type="Gene3D" id="1.20.1250.20">
    <property type="entry name" value="MFS general substrate transporter like domains"/>
    <property type="match status" value="2"/>
</dbReference>
<feature type="transmembrane region" description="Helical" evidence="5">
    <location>
        <begin position="155"/>
        <end position="175"/>
    </location>
</feature>
<evidence type="ECO:0000259" key="6">
    <source>
        <dbReference type="PROSITE" id="PS50850"/>
    </source>
</evidence>
<dbReference type="InterPro" id="IPR036259">
    <property type="entry name" value="MFS_trans_sf"/>
</dbReference>
<dbReference type="InterPro" id="IPR020846">
    <property type="entry name" value="MFS_dom"/>
</dbReference>
<gene>
    <name evidence="7" type="ORF">SanaruYs_30650</name>
</gene>
<sequence length="423" mass="46340">MPAFYKRLGFIKFFDVMKQDYRSLYSVPVVVAALGYFVDIYDLLLFSIVRITSLRSLGVAEENLMSTGEFLIQAQMFGLLIGGIIWGIMGDKRGRLSVLFGSILLYSLANIGNGFVTTVDQYALLRFIAGIGLAGELGAGITLVSEVLSKELRGYGTTIVASVGLMGAVLANIVARTFDWQMAYFIGGGLGLLLLLARVSIFESGMYEKVKTKNVKRGNFLQLFTNRDRLQRFVSCIFIGLPIWFVIGILISFSPEFAKALGVSGTIIAGDAVMFSYIGLAVGDLSSGLISQWLKSRRKVVLLYILITLVFIVLYLFNPSDSPAVFYLICFGLGVGTGYWALFVTIAAEQFGTNLRSTVATSVPNFIRGTVVPLVALFSLLRPLLGITWGAFIVGSFTILISLIALKFLNETFARDLNFLEED</sequence>
<proteinExistence type="predicted"/>
<dbReference type="SUPFAM" id="SSF103473">
    <property type="entry name" value="MFS general substrate transporter"/>
    <property type="match status" value="1"/>
</dbReference>
<feature type="domain" description="Major facilitator superfamily (MFS) profile" evidence="6">
    <location>
        <begin position="28"/>
        <end position="414"/>
    </location>
</feature>